<dbReference type="Proteomes" id="UP000602442">
    <property type="component" value="Unassembled WGS sequence"/>
</dbReference>
<feature type="chain" id="PRO_5047291714" evidence="1">
    <location>
        <begin position="20"/>
        <end position="104"/>
    </location>
</feature>
<gene>
    <name evidence="2" type="ORF">I5L03_00495</name>
</gene>
<evidence type="ECO:0000256" key="1">
    <source>
        <dbReference type="SAM" id="SignalP"/>
    </source>
</evidence>
<feature type="signal peptide" evidence="1">
    <location>
        <begin position="1"/>
        <end position="19"/>
    </location>
</feature>
<sequence>MKRFAAAALSAILPLAALAAPAATQATGTSQHYFEATLLAPTEEETAIAGGVVFRCDGESCTGPRSGDRPLRVCSDLRRDVGQIASFKVRGELMSDAMLARCNG</sequence>
<organism evidence="2 3">
    <name type="scientific">Aurantiacibacter sediminis</name>
    <dbReference type="NCBI Taxonomy" id="2793064"/>
    <lineage>
        <taxon>Bacteria</taxon>
        <taxon>Pseudomonadati</taxon>
        <taxon>Pseudomonadota</taxon>
        <taxon>Alphaproteobacteria</taxon>
        <taxon>Sphingomonadales</taxon>
        <taxon>Erythrobacteraceae</taxon>
        <taxon>Aurantiacibacter</taxon>
    </lineage>
</organism>
<dbReference type="EMBL" id="JAEANY010000001">
    <property type="protein sequence ID" value="MBH5321058.1"/>
    <property type="molecule type" value="Genomic_DNA"/>
</dbReference>
<keyword evidence="1" id="KW-0732">Signal</keyword>
<protein>
    <submittedName>
        <fullName evidence="2">Uncharacterized protein</fullName>
    </submittedName>
</protein>
<evidence type="ECO:0000313" key="3">
    <source>
        <dbReference type="Proteomes" id="UP000602442"/>
    </source>
</evidence>
<keyword evidence="3" id="KW-1185">Reference proteome</keyword>
<name>A0ABS0MZB4_9SPHN</name>
<dbReference type="InterPro" id="IPR058067">
    <property type="entry name" value="CC_3452-like"/>
</dbReference>
<dbReference type="Pfam" id="PF26624">
    <property type="entry name" value="DUF8200"/>
    <property type="match status" value="1"/>
</dbReference>
<reference evidence="2 3" key="1">
    <citation type="submission" date="2020-11" db="EMBL/GenBank/DDBJ databases">
        <title>Erythrobacter sediminis sp. nov., a marine bacterium from a tidal flat of Garorim Bay.</title>
        <authorList>
            <person name="Kim D."/>
            <person name="Yoo Y."/>
            <person name="Kim J.-J."/>
        </authorList>
    </citation>
    <scope>NUCLEOTIDE SEQUENCE [LARGE SCALE GENOMIC DNA]</scope>
    <source>
        <strain evidence="2 3">JGD-13</strain>
    </source>
</reference>
<comment type="caution">
    <text evidence="2">The sequence shown here is derived from an EMBL/GenBank/DDBJ whole genome shotgun (WGS) entry which is preliminary data.</text>
</comment>
<dbReference type="RefSeq" id="WP_197919749.1">
    <property type="nucleotide sequence ID" value="NZ_CAWPTA010000006.1"/>
</dbReference>
<accession>A0ABS0MZB4</accession>
<dbReference type="InterPro" id="IPR058513">
    <property type="entry name" value="DUF8200"/>
</dbReference>
<dbReference type="NCBIfam" id="NF047636">
    <property type="entry name" value="CC_3452_fam"/>
    <property type="match status" value="1"/>
</dbReference>
<evidence type="ECO:0000313" key="2">
    <source>
        <dbReference type="EMBL" id="MBH5321058.1"/>
    </source>
</evidence>
<proteinExistence type="predicted"/>